<comment type="function">
    <text evidence="5">Converts proline to delta-1-pyrroline-5-carboxylate.</text>
</comment>
<dbReference type="Gene3D" id="3.20.20.220">
    <property type="match status" value="1"/>
</dbReference>
<feature type="domain" description="Proline dehydrogenase" evidence="7">
    <location>
        <begin position="192"/>
        <end position="568"/>
    </location>
</feature>
<comment type="similarity">
    <text evidence="1 5">Belongs to the proline oxidase family.</text>
</comment>
<dbReference type="InterPro" id="IPR002872">
    <property type="entry name" value="Proline_DH_dom"/>
</dbReference>
<evidence type="ECO:0000256" key="4">
    <source>
        <dbReference type="ARBA" id="ARBA00023062"/>
    </source>
</evidence>
<evidence type="ECO:0000313" key="8">
    <source>
        <dbReference type="EMBL" id="CDR45264.1"/>
    </source>
</evidence>
<dbReference type="GO" id="GO:0071949">
    <property type="term" value="F:FAD binding"/>
    <property type="evidence" value="ECO:0007669"/>
    <property type="project" value="TreeGrafter"/>
</dbReference>
<evidence type="ECO:0000256" key="1">
    <source>
        <dbReference type="ARBA" id="ARBA00005869"/>
    </source>
</evidence>
<reference evidence="8" key="1">
    <citation type="journal article" date="2014" name="Genome Announc.">
        <title>Draft genome sequence of Rhodosporidium toruloides CECT1137, an oleaginous yeast of biotechnological interest.</title>
        <authorList>
            <person name="Morin N."/>
            <person name="Calcas X."/>
            <person name="Devillers H."/>
            <person name="Durrens P."/>
            <person name="Sherman D.J."/>
            <person name="Nicaud J.-M."/>
            <person name="Neuveglise C."/>
        </authorList>
    </citation>
    <scope>NUCLEOTIDE SEQUENCE</scope>
    <source>
        <strain evidence="8">CECT1137</strain>
    </source>
</reference>
<dbReference type="PANTHER" id="PTHR13914:SF0">
    <property type="entry name" value="PROLINE DEHYDROGENASE 1, MITOCHONDRIAL"/>
    <property type="match status" value="1"/>
</dbReference>
<comment type="cofactor">
    <cofactor evidence="5">
        <name>FAD</name>
        <dbReference type="ChEBI" id="CHEBI:57692"/>
    </cofactor>
</comment>
<keyword evidence="3 5" id="KW-0560">Oxidoreductase</keyword>
<sequence length="599" mass="64148">MLRSTTLGVHALARQAPSHVARDTGKNIARRLHSSRPPRTTHSLASDATKAAQNPFGKTANSNRRIALAAGAAVVAGGALLASSGSSDDTPLIPAHLNPNDPLSALDPSVLARTTAHLTAANLSDLVRQWVVYAVSEQSMLVEMGPWMLGKLQWANDNIPLLGPAVWAVFAFGMDHTFYKVFVGGESVPGCAETVKQYAERGIGVMLNYSAEAPLGSAKSGGGIDQAALNEITTAVAEAARLAPSPAPSAPASSIKPSLLAIKLSGLIYDASILARASTALTSSTTVARGGRLPSSIPFPDAPELTAEDHELLDKLFDGLRKVASEARTHGVRLLVDAEQSWFQPAIDRFCDLLSEEFNRFDSPSAAPIVYNTYQCYRRDTPDKIAAALEHADANGYAFGAKLVRGAYQESERKRHQGTPAFEAGEPCVVWDSKAETDKCYDECAALLEKRLVENLKKEGSSAGVGVCLASHNGTSMKRFLEALREDGLAKEMDGGLEVDERLRGRVAFGQLMGMSDNLTITLVNLLRPPPSSADPSLLPLVVKYTPYANLEQGLPYLIRRANENQSILKGDPTSGRGGAREERRAVAKEIRRRMGLSF</sequence>
<evidence type="ECO:0000256" key="2">
    <source>
        <dbReference type="ARBA" id="ARBA00012695"/>
    </source>
</evidence>
<proteinExistence type="inferred from homology"/>
<dbReference type="InterPro" id="IPR029041">
    <property type="entry name" value="FAD-linked_oxidoreductase-like"/>
</dbReference>
<keyword evidence="5" id="KW-0285">Flavoprotein</keyword>
<name>A0A061B799_RHOTO</name>
<comment type="catalytic activity">
    <reaction evidence="5">
        <text>L-proline + a quinone = (S)-1-pyrroline-5-carboxylate + a quinol + H(+)</text>
        <dbReference type="Rhea" id="RHEA:23784"/>
        <dbReference type="ChEBI" id="CHEBI:15378"/>
        <dbReference type="ChEBI" id="CHEBI:17388"/>
        <dbReference type="ChEBI" id="CHEBI:24646"/>
        <dbReference type="ChEBI" id="CHEBI:60039"/>
        <dbReference type="ChEBI" id="CHEBI:132124"/>
        <dbReference type="EC" id="1.5.5.2"/>
    </reaction>
</comment>
<dbReference type="GO" id="GO:0004657">
    <property type="term" value="F:proline dehydrogenase activity"/>
    <property type="evidence" value="ECO:0007669"/>
    <property type="project" value="UniProtKB-EC"/>
</dbReference>
<dbReference type="InterPro" id="IPR015659">
    <property type="entry name" value="Proline_oxidase"/>
</dbReference>
<dbReference type="GO" id="GO:0005739">
    <property type="term" value="C:mitochondrion"/>
    <property type="evidence" value="ECO:0007669"/>
    <property type="project" value="TreeGrafter"/>
</dbReference>
<dbReference type="AlphaFoldDB" id="A0A061B799"/>
<evidence type="ECO:0000256" key="3">
    <source>
        <dbReference type="ARBA" id="ARBA00023002"/>
    </source>
</evidence>
<dbReference type="EMBL" id="LK052945">
    <property type="protein sequence ID" value="CDR45264.1"/>
    <property type="molecule type" value="Genomic_DNA"/>
</dbReference>
<feature type="compositionally biased region" description="Polar residues" evidence="6">
    <location>
        <begin position="37"/>
        <end position="46"/>
    </location>
</feature>
<evidence type="ECO:0000256" key="5">
    <source>
        <dbReference type="RuleBase" id="RU364054"/>
    </source>
</evidence>
<dbReference type="GO" id="GO:0010133">
    <property type="term" value="P:L-proline catabolic process to L-glutamate"/>
    <property type="evidence" value="ECO:0007669"/>
    <property type="project" value="TreeGrafter"/>
</dbReference>
<evidence type="ECO:0000256" key="6">
    <source>
        <dbReference type="SAM" id="MobiDB-lite"/>
    </source>
</evidence>
<organism evidence="8">
    <name type="scientific">Rhodotorula toruloides</name>
    <name type="common">Yeast</name>
    <name type="synonym">Rhodosporidium toruloides</name>
    <dbReference type="NCBI Taxonomy" id="5286"/>
    <lineage>
        <taxon>Eukaryota</taxon>
        <taxon>Fungi</taxon>
        <taxon>Dikarya</taxon>
        <taxon>Basidiomycota</taxon>
        <taxon>Pucciniomycotina</taxon>
        <taxon>Microbotryomycetes</taxon>
        <taxon>Sporidiobolales</taxon>
        <taxon>Sporidiobolaceae</taxon>
        <taxon>Rhodotorula</taxon>
    </lineage>
</organism>
<keyword evidence="5" id="KW-0274">FAD</keyword>
<protein>
    <recommendedName>
        <fullName evidence="2 5">Proline dehydrogenase</fullName>
        <ecNumber evidence="2 5">1.5.5.2</ecNumber>
    </recommendedName>
</protein>
<feature type="region of interest" description="Disordered" evidence="6">
    <location>
        <begin position="15"/>
        <end position="58"/>
    </location>
</feature>
<gene>
    <name evidence="8" type="ORF">RHTO0S_10e07294g</name>
</gene>
<evidence type="ECO:0000259" key="7">
    <source>
        <dbReference type="Pfam" id="PF01619"/>
    </source>
</evidence>
<dbReference type="SUPFAM" id="SSF51730">
    <property type="entry name" value="FAD-linked oxidoreductase"/>
    <property type="match status" value="1"/>
</dbReference>
<keyword evidence="4 5" id="KW-0642">Proline metabolism</keyword>
<dbReference type="Pfam" id="PF01619">
    <property type="entry name" value="Pro_dh"/>
    <property type="match status" value="1"/>
</dbReference>
<dbReference type="EC" id="1.5.5.2" evidence="2 5"/>
<accession>A0A061B799</accession>
<dbReference type="OrthoDB" id="5464at2759"/>
<dbReference type="PANTHER" id="PTHR13914">
    <property type="entry name" value="PROLINE OXIDASE"/>
    <property type="match status" value="1"/>
</dbReference>